<dbReference type="Gene3D" id="4.10.640.10">
    <property type="entry name" value="Ribosomal protein S18"/>
    <property type="match status" value="1"/>
</dbReference>
<evidence type="ECO:0000256" key="3">
    <source>
        <dbReference type="ARBA" id="ARBA00022884"/>
    </source>
</evidence>
<keyword evidence="5 7" id="KW-0687">Ribonucleoprotein</keyword>
<evidence type="ECO:0000256" key="7">
    <source>
        <dbReference type="HAMAP-Rule" id="MF_00270"/>
    </source>
</evidence>
<dbReference type="PRINTS" id="PR00974">
    <property type="entry name" value="RIBOSOMALS18"/>
</dbReference>
<dbReference type="EMBL" id="CP049888">
    <property type="protein sequence ID" value="QIL50254.1"/>
    <property type="molecule type" value="Genomic_DNA"/>
</dbReference>
<organism evidence="9 10">
    <name type="scientific">Weissella coleopterorum</name>
    <dbReference type="NCBI Taxonomy" id="2714949"/>
    <lineage>
        <taxon>Bacteria</taxon>
        <taxon>Bacillati</taxon>
        <taxon>Bacillota</taxon>
        <taxon>Bacilli</taxon>
        <taxon>Lactobacillales</taxon>
        <taxon>Lactobacillaceae</taxon>
        <taxon>Weissella</taxon>
    </lineage>
</organism>
<evidence type="ECO:0000256" key="6">
    <source>
        <dbReference type="ARBA" id="ARBA00035141"/>
    </source>
</evidence>
<dbReference type="InterPro" id="IPR018275">
    <property type="entry name" value="Ribosomal_bS18_CS"/>
</dbReference>
<dbReference type="KEGG" id="wco:G7084_02280"/>
<dbReference type="AlphaFoldDB" id="A0A6G8AYW5"/>
<proteinExistence type="inferred from homology"/>
<dbReference type="Pfam" id="PF01084">
    <property type="entry name" value="Ribosomal_S18"/>
    <property type="match status" value="1"/>
</dbReference>
<evidence type="ECO:0000256" key="5">
    <source>
        <dbReference type="ARBA" id="ARBA00023274"/>
    </source>
</evidence>
<sequence length="81" mass="9459">MAQQQRRSGGPRRRRKVDFIAANHIEYVDYKDTELLERFISERGKILPRRVTGTSAKNQRKVTTAIKRARIMGLMPFVVED</sequence>
<comment type="function">
    <text evidence="7">Binds as a heterodimer with protein bS6 to the central domain of the 16S rRNA, where it helps stabilize the platform of the 30S subunit.</text>
</comment>
<dbReference type="PANTHER" id="PTHR13479">
    <property type="entry name" value="30S RIBOSOMAL PROTEIN S18"/>
    <property type="match status" value="1"/>
</dbReference>
<evidence type="ECO:0000256" key="2">
    <source>
        <dbReference type="ARBA" id="ARBA00022730"/>
    </source>
</evidence>
<dbReference type="Proteomes" id="UP000500741">
    <property type="component" value="Chromosome"/>
</dbReference>
<accession>A0A6G8AYW5</accession>
<evidence type="ECO:0000256" key="4">
    <source>
        <dbReference type="ARBA" id="ARBA00022980"/>
    </source>
</evidence>
<evidence type="ECO:0000313" key="9">
    <source>
        <dbReference type="EMBL" id="QIL50254.1"/>
    </source>
</evidence>
<keyword evidence="4 7" id="KW-0689">Ribosomal protein</keyword>
<keyword evidence="2 7" id="KW-0699">rRNA-binding</keyword>
<dbReference type="InterPro" id="IPR036870">
    <property type="entry name" value="Ribosomal_bS18_sf"/>
</dbReference>
<comment type="subunit">
    <text evidence="7">Part of the 30S ribosomal subunit. Forms a tight heterodimer with protein bS6.</text>
</comment>
<dbReference type="SUPFAM" id="SSF46911">
    <property type="entry name" value="Ribosomal protein S18"/>
    <property type="match status" value="1"/>
</dbReference>
<dbReference type="InterPro" id="IPR001648">
    <property type="entry name" value="Ribosomal_bS18"/>
</dbReference>
<dbReference type="GO" id="GO:0070181">
    <property type="term" value="F:small ribosomal subunit rRNA binding"/>
    <property type="evidence" value="ECO:0007669"/>
    <property type="project" value="TreeGrafter"/>
</dbReference>
<dbReference type="HAMAP" id="MF_00270">
    <property type="entry name" value="Ribosomal_bS18"/>
    <property type="match status" value="1"/>
</dbReference>
<evidence type="ECO:0000256" key="1">
    <source>
        <dbReference type="ARBA" id="ARBA00005589"/>
    </source>
</evidence>
<dbReference type="PANTHER" id="PTHR13479:SF40">
    <property type="entry name" value="SMALL RIBOSOMAL SUBUNIT PROTEIN BS18M"/>
    <property type="match status" value="1"/>
</dbReference>
<evidence type="ECO:0000313" key="10">
    <source>
        <dbReference type="Proteomes" id="UP000500741"/>
    </source>
</evidence>
<keyword evidence="3 7" id="KW-0694">RNA-binding</keyword>
<dbReference type="PROSITE" id="PS00057">
    <property type="entry name" value="RIBOSOMAL_S18"/>
    <property type="match status" value="1"/>
</dbReference>
<dbReference type="RefSeq" id="WP_006845931.1">
    <property type="nucleotide sequence ID" value="NZ_CP049888.1"/>
</dbReference>
<protein>
    <recommendedName>
        <fullName evidence="6 7">Small ribosomal subunit protein bS18</fullName>
    </recommendedName>
</protein>
<dbReference type="GO" id="GO:0003735">
    <property type="term" value="F:structural constituent of ribosome"/>
    <property type="evidence" value="ECO:0007669"/>
    <property type="project" value="InterPro"/>
</dbReference>
<keyword evidence="10" id="KW-1185">Reference proteome</keyword>
<dbReference type="GO" id="GO:0006412">
    <property type="term" value="P:translation"/>
    <property type="evidence" value="ECO:0007669"/>
    <property type="project" value="UniProtKB-UniRule"/>
</dbReference>
<dbReference type="GO" id="GO:0022627">
    <property type="term" value="C:cytosolic small ribosomal subunit"/>
    <property type="evidence" value="ECO:0007669"/>
    <property type="project" value="TreeGrafter"/>
</dbReference>
<dbReference type="NCBIfam" id="TIGR00165">
    <property type="entry name" value="S18"/>
    <property type="match status" value="1"/>
</dbReference>
<evidence type="ECO:0000256" key="8">
    <source>
        <dbReference type="RuleBase" id="RU003910"/>
    </source>
</evidence>
<gene>
    <name evidence="7 9" type="primary">rpsR</name>
    <name evidence="9" type="ORF">G7084_02280</name>
</gene>
<dbReference type="FunFam" id="4.10.640.10:FF:000003">
    <property type="entry name" value="30S ribosomal protein S18"/>
    <property type="match status" value="1"/>
</dbReference>
<reference evidence="9 10" key="1">
    <citation type="submission" date="2020-03" db="EMBL/GenBank/DDBJ databases">
        <title>Weissella sp. nov., isolated from Cybister lewisianus.</title>
        <authorList>
            <person name="Hyun D.-W."/>
            <person name="Bae J.-W."/>
        </authorList>
    </citation>
    <scope>NUCLEOTIDE SEQUENCE [LARGE SCALE GENOMIC DNA]</scope>
    <source>
        <strain evidence="9 10">HDW19</strain>
    </source>
</reference>
<name>A0A6G8AYW5_9LACO</name>
<comment type="similarity">
    <text evidence="1 7 8">Belongs to the bacterial ribosomal protein bS18 family.</text>
</comment>